<feature type="transmembrane region" description="Helical" evidence="2">
    <location>
        <begin position="236"/>
        <end position="253"/>
    </location>
</feature>
<evidence type="ECO:0000256" key="2">
    <source>
        <dbReference type="SAM" id="Phobius"/>
    </source>
</evidence>
<feature type="transmembrane region" description="Helical" evidence="2">
    <location>
        <begin position="89"/>
        <end position="112"/>
    </location>
</feature>
<dbReference type="PANTHER" id="PTHR40465">
    <property type="entry name" value="CHROMOSOME 1, WHOLE GENOME SHOTGUN SEQUENCE"/>
    <property type="match status" value="1"/>
</dbReference>
<gene>
    <name evidence="4" type="ORF">OBBRIDRAFT_794872</name>
</gene>
<feature type="transmembrane region" description="Helical" evidence="2">
    <location>
        <begin position="20"/>
        <end position="41"/>
    </location>
</feature>
<dbReference type="InterPro" id="IPR045339">
    <property type="entry name" value="DUF6534"/>
</dbReference>
<dbReference type="Pfam" id="PF20152">
    <property type="entry name" value="DUF6534"/>
    <property type="match status" value="1"/>
</dbReference>
<protein>
    <recommendedName>
        <fullName evidence="3">DUF6534 domain-containing protein</fullName>
    </recommendedName>
</protein>
<feature type="transmembrane region" description="Helical" evidence="2">
    <location>
        <begin position="166"/>
        <end position="187"/>
    </location>
</feature>
<evidence type="ECO:0000259" key="3">
    <source>
        <dbReference type="Pfam" id="PF20152"/>
    </source>
</evidence>
<evidence type="ECO:0000313" key="4">
    <source>
        <dbReference type="EMBL" id="OCH88848.1"/>
    </source>
</evidence>
<dbReference type="OrthoDB" id="2535105at2759"/>
<feature type="transmembrane region" description="Helical" evidence="2">
    <location>
        <begin position="124"/>
        <end position="146"/>
    </location>
</feature>
<accession>A0A8E2AQ37</accession>
<evidence type="ECO:0000256" key="1">
    <source>
        <dbReference type="SAM" id="MobiDB-lite"/>
    </source>
</evidence>
<feature type="transmembrane region" description="Helical" evidence="2">
    <location>
        <begin position="199"/>
        <end position="224"/>
    </location>
</feature>
<feature type="transmembrane region" description="Helical" evidence="2">
    <location>
        <begin position="53"/>
        <end position="77"/>
    </location>
</feature>
<feature type="domain" description="DUF6534" evidence="3">
    <location>
        <begin position="171"/>
        <end position="257"/>
    </location>
</feature>
<dbReference type="EMBL" id="KV722442">
    <property type="protein sequence ID" value="OCH88848.1"/>
    <property type="molecule type" value="Genomic_DNA"/>
</dbReference>
<dbReference type="AlphaFoldDB" id="A0A8E2AQ37"/>
<sequence length="324" mass="35821">MSAPPIDVHAVITPTMGALMLAMVFSSVLYGVTVLQTYQYYDGYTEDPTYLKIFVAALWVLDTAQLVTVIHSNWWYLIANYGDLAALDIVPVSLAIEVGMTISIGVLVQSFFAYRVWYTSGRHALIPLTIICLTLATFSLGIFYAVNGQRNPVVEEIAKITWATVASLSCSMAADFLITGSLVYHLHRQRSGLRRTDKLINVLIVYTVNTGLLTSLAAMCTIILSKTLVGTQWQVIPYFLISKFYVNSTLATLNAREKLRNMPTGMSTSGPVELSHLPDGNSTTMVHKRPRNRNHESEIKFATVTDSMADTKMLDTTLDMTAEA</sequence>
<proteinExistence type="predicted"/>
<feature type="region of interest" description="Disordered" evidence="1">
    <location>
        <begin position="266"/>
        <end position="295"/>
    </location>
</feature>
<keyword evidence="2" id="KW-1133">Transmembrane helix</keyword>
<keyword evidence="2" id="KW-0472">Membrane</keyword>
<keyword evidence="5" id="KW-1185">Reference proteome</keyword>
<organism evidence="4 5">
    <name type="scientific">Obba rivulosa</name>
    <dbReference type="NCBI Taxonomy" id="1052685"/>
    <lineage>
        <taxon>Eukaryota</taxon>
        <taxon>Fungi</taxon>
        <taxon>Dikarya</taxon>
        <taxon>Basidiomycota</taxon>
        <taxon>Agaricomycotina</taxon>
        <taxon>Agaricomycetes</taxon>
        <taxon>Polyporales</taxon>
        <taxon>Gelatoporiaceae</taxon>
        <taxon>Obba</taxon>
    </lineage>
</organism>
<dbReference type="Proteomes" id="UP000250043">
    <property type="component" value="Unassembled WGS sequence"/>
</dbReference>
<reference evidence="4 5" key="1">
    <citation type="submission" date="2016-07" db="EMBL/GenBank/DDBJ databases">
        <title>Draft genome of the white-rot fungus Obba rivulosa 3A-2.</title>
        <authorList>
            <consortium name="DOE Joint Genome Institute"/>
            <person name="Miettinen O."/>
            <person name="Riley R."/>
            <person name="Acob R."/>
            <person name="Barry K."/>
            <person name="Cullen D."/>
            <person name="De Vries R."/>
            <person name="Hainaut M."/>
            <person name="Hatakka A."/>
            <person name="Henrissat B."/>
            <person name="Hilden K."/>
            <person name="Kuo R."/>
            <person name="Labutti K."/>
            <person name="Lipzen A."/>
            <person name="Makela M.R."/>
            <person name="Sandor L."/>
            <person name="Spatafora J.W."/>
            <person name="Grigoriev I.V."/>
            <person name="Hibbett D.S."/>
        </authorList>
    </citation>
    <scope>NUCLEOTIDE SEQUENCE [LARGE SCALE GENOMIC DNA]</scope>
    <source>
        <strain evidence="4 5">3A-2</strain>
    </source>
</reference>
<name>A0A8E2AQ37_9APHY</name>
<dbReference type="PANTHER" id="PTHR40465:SF1">
    <property type="entry name" value="DUF6534 DOMAIN-CONTAINING PROTEIN"/>
    <property type="match status" value="1"/>
</dbReference>
<keyword evidence="2" id="KW-0812">Transmembrane</keyword>
<evidence type="ECO:0000313" key="5">
    <source>
        <dbReference type="Proteomes" id="UP000250043"/>
    </source>
</evidence>